<gene>
    <name evidence="2" type="ORF">HOP60_09970</name>
</gene>
<protein>
    <recommendedName>
        <fullName evidence="4">DUF732 domain-containing protein</fullName>
    </recommendedName>
</protein>
<reference evidence="2 3" key="1">
    <citation type="journal article" date="2021" name="Front. Microbiol.">
        <title>Aerobic Denitrification and Heterotrophic Sulfur Oxidation in the Genus Halomonas Revealed by Six Novel Species Characterizations and Genome-Based Analysis.</title>
        <authorList>
            <person name="Wang L."/>
            <person name="Shao Z."/>
        </authorList>
    </citation>
    <scope>NUCLEOTIDE SEQUENCE [LARGE SCALE GENOMIC DNA]</scope>
    <source>
        <strain evidence="2 3">MCCC 1A05748</strain>
    </source>
</reference>
<keyword evidence="1" id="KW-0472">Membrane</keyword>
<accession>A0ABS9B4R1</accession>
<dbReference type="RefSeq" id="WP_234250572.1">
    <property type="nucleotide sequence ID" value="NZ_JABFTQ010000005.1"/>
</dbReference>
<proteinExistence type="predicted"/>
<dbReference type="Proteomes" id="UP001320154">
    <property type="component" value="Unassembled WGS sequence"/>
</dbReference>
<sequence>MTPRSVFTTSLAITTVAALIAAMAWVTRMDEQVASVSLEQYCRDAAIWAAEEARGVPINERAGQPDYENKAADVCPGMRPALPAYQVASPSAFPATQPQRQLVQF</sequence>
<comment type="caution">
    <text evidence="2">The sequence shown here is derived from an EMBL/GenBank/DDBJ whole genome shotgun (WGS) entry which is preliminary data.</text>
</comment>
<keyword evidence="1" id="KW-1133">Transmembrane helix</keyword>
<feature type="transmembrane region" description="Helical" evidence="1">
    <location>
        <begin position="6"/>
        <end position="26"/>
    </location>
</feature>
<dbReference type="EMBL" id="JABFTQ010000005">
    <property type="protein sequence ID" value="MCE8047055.1"/>
    <property type="molecule type" value="Genomic_DNA"/>
</dbReference>
<evidence type="ECO:0000256" key="1">
    <source>
        <dbReference type="SAM" id="Phobius"/>
    </source>
</evidence>
<organism evidence="2 3">
    <name type="scientific">Billgrantia desiderata</name>
    <dbReference type="NCBI Taxonomy" id="52021"/>
    <lineage>
        <taxon>Bacteria</taxon>
        <taxon>Pseudomonadati</taxon>
        <taxon>Pseudomonadota</taxon>
        <taxon>Gammaproteobacteria</taxon>
        <taxon>Oceanospirillales</taxon>
        <taxon>Halomonadaceae</taxon>
        <taxon>Billgrantia</taxon>
    </lineage>
</organism>
<evidence type="ECO:0000313" key="2">
    <source>
        <dbReference type="EMBL" id="MCE8047055.1"/>
    </source>
</evidence>
<keyword evidence="1" id="KW-0812">Transmembrane</keyword>
<keyword evidence="3" id="KW-1185">Reference proteome</keyword>
<name>A0ABS9B4R1_9GAMM</name>
<evidence type="ECO:0000313" key="3">
    <source>
        <dbReference type="Proteomes" id="UP001320154"/>
    </source>
</evidence>
<evidence type="ECO:0008006" key="4">
    <source>
        <dbReference type="Google" id="ProtNLM"/>
    </source>
</evidence>